<dbReference type="Proteomes" id="UP000199622">
    <property type="component" value="Unassembled WGS sequence"/>
</dbReference>
<dbReference type="EMBL" id="FNSO01000004">
    <property type="protein sequence ID" value="SED69265.1"/>
    <property type="molecule type" value="Genomic_DNA"/>
</dbReference>
<feature type="region of interest" description="Disordered" evidence="1">
    <location>
        <begin position="194"/>
        <end position="225"/>
    </location>
</feature>
<keyword evidence="4" id="KW-1185">Reference proteome</keyword>
<protein>
    <recommendedName>
        <fullName evidence="5">GLTT repeat-containing protein</fullName>
    </recommendedName>
</protein>
<sequence length="225" mass="22623">MRIHTKRTLQVALVSGGLLMVGTGSASALDGVTTPVEGVTGGLQAARPLEQVMTGADAARPLAEVLHTVPAELFRQQLVPGAEVDGELPEHDLNAPLGRELGATELPVLPVDGGLPVHGSVSTRPLDPEEGTRVTGLHTTDFAAEAAPESRAAAPAAGLPLVGGLLPSTGGLLPTQAPALTGLSDLTQLTSLTGLTQPAGNTPLNQGGRDNTGAATAPVAQLLHK</sequence>
<dbReference type="STRING" id="208445.SAMN04489727_8933"/>
<organism evidence="3 4">
    <name type="scientific">Amycolatopsis tolypomycina</name>
    <dbReference type="NCBI Taxonomy" id="208445"/>
    <lineage>
        <taxon>Bacteria</taxon>
        <taxon>Bacillati</taxon>
        <taxon>Actinomycetota</taxon>
        <taxon>Actinomycetes</taxon>
        <taxon>Pseudonocardiales</taxon>
        <taxon>Pseudonocardiaceae</taxon>
        <taxon>Amycolatopsis</taxon>
    </lineage>
</organism>
<dbReference type="AlphaFoldDB" id="A0A1H5CRT3"/>
<reference evidence="4" key="1">
    <citation type="submission" date="2016-10" db="EMBL/GenBank/DDBJ databases">
        <authorList>
            <person name="Varghese N."/>
            <person name="Submissions S."/>
        </authorList>
    </citation>
    <scope>NUCLEOTIDE SEQUENCE [LARGE SCALE GENOMIC DNA]</scope>
    <source>
        <strain evidence="4">DSM 44544</strain>
    </source>
</reference>
<dbReference type="OrthoDB" id="3625704at2"/>
<evidence type="ECO:0008006" key="5">
    <source>
        <dbReference type="Google" id="ProtNLM"/>
    </source>
</evidence>
<proteinExistence type="predicted"/>
<evidence type="ECO:0000256" key="1">
    <source>
        <dbReference type="SAM" id="MobiDB-lite"/>
    </source>
</evidence>
<evidence type="ECO:0000313" key="3">
    <source>
        <dbReference type="EMBL" id="SED69265.1"/>
    </source>
</evidence>
<dbReference type="RefSeq" id="WP_091318335.1">
    <property type="nucleotide sequence ID" value="NZ_FNSO01000004.1"/>
</dbReference>
<keyword evidence="2" id="KW-0732">Signal</keyword>
<name>A0A1H5CRT3_9PSEU</name>
<feature type="chain" id="PRO_5011519268" description="GLTT repeat-containing protein" evidence="2">
    <location>
        <begin position="29"/>
        <end position="225"/>
    </location>
</feature>
<accession>A0A1H5CRT3</accession>
<evidence type="ECO:0000256" key="2">
    <source>
        <dbReference type="SAM" id="SignalP"/>
    </source>
</evidence>
<evidence type="ECO:0000313" key="4">
    <source>
        <dbReference type="Proteomes" id="UP000199622"/>
    </source>
</evidence>
<gene>
    <name evidence="3" type="ORF">SAMN04489727_8933</name>
</gene>
<feature type="signal peptide" evidence="2">
    <location>
        <begin position="1"/>
        <end position="28"/>
    </location>
</feature>
<feature type="compositionally biased region" description="Polar residues" evidence="1">
    <location>
        <begin position="198"/>
        <end position="209"/>
    </location>
</feature>